<evidence type="ECO:0000256" key="11">
    <source>
        <dbReference type="ARBA" id="ARBA00043671"/>
    </source>
</evidence>
<comment type="catalytic activity">
    <reaction evidence="12">
        <text>1D-myo-inositol hexakisphosphate + H2O = 1D-myo-inositol 1,2,4,5,6-pentakisphosphate + phosphate</text>
        <dbReference type="Rhea" id="RHEA:16989"/>
        <dbReference type="ChEBI" id="CHEBI:15377"/>
        <dbReference type="ChEBI" id="CHEBI:43474"/>
        <dbReference type="ChEBI" id="CHEBI:57798"/>
        <dbReference type="ChEBI" id="CHEBI:58130"/>
        <dbReference type="EC" id="3.1.3.62"/>
    </reaction>
    <physiologicalReaction direction="left-to-right" evidence="12">
        <dbReference type="Rhea" id="RHEA:16990"/>
    </physiologicalReaction>
</comment>
<evidence type="ECO:0000313" key="14">
    <source>
        <dbReference type="EMBL" id="KAF9955469.1"/>
    </source>
</evidence>
<evidence type="ECO:0000256" key="2">
    <source>
        <dbReference type="ARBA" id="ARBA00008422"/>
    </source>
</evidence>
<dbReference type="EC" id="3.1.3.62" evidence="4"/>
<evidence type="ECO:0000256" key="8">
    <source>
        <dbReference type="ARBA" id="ARBA00023136"/>
    </source>
</evidence>
<dbReference type="GO" id="GO:0052745">
    <property type="term" value="F:inositol phosphate phosphatase activity"/>
    <property type="evidence" value="ECO:0007669"/>
    <property type="project" value="TreeGrafter"/>
</dbReference>
<dbReference type="SUPFAM" id="SSF53254">
    <property type="entry name" value="Phosphoglycerate mutase-like"/>
    <property type="match status" value="1"/>
</dbReference>
<dbReference type="AlphaFoldDB" id="A0A9P6J043"/>
<comment type="similarity">
    <text evidence="2">Belongs to the histidine acid phosphatase family. MINPP1 subfamily.</text>
</comment>
<accession>A0A9P6J043</accession>
<protein>
    <recommendedName>
        <fullName evidence="5">Multiple inositol polyphosphate phosphatase 1</fullName>
        <ecNumber evidence="4">3.1.3.62</ecNumber>
        <ecNumber evidence="3">3.1.3.80</ecNumber>
    </recommendedName>
    <alternativeName>
        <fullName evidence="9">2,3-bisphosphoglycerate 3-phosphatase</fullName>
    </alternativeName>
</protein>
<evidence type="ECO:0000256" key="5">
    <source>
        <dbReference type="ARBA" id="ARBA00018097"/>
    </source>
</evidence>
<name>A0A9P6J043_9FUNG</name>
<comment type="caution">
    <text evidence="14">The sequence shown here is derived from an EMBL/GenBank/DDBJ whole genome shotgun (WGS) entry which is preliminary data.</text>
</comment>
<evidence type="ECO:0000256" key="9">
    <source>
        <dbReference type="ARBA" id="ARBA00031642"/>
    </source>
</evidence>
<dbReference type="OrthoDB" id="6509975at2759"/>
<dbReference type="PANTHER" id="PTHR20963:SF8">
    <property type="entry name" value="MULTIPLE INOSITOL POLYPHOSPHATE PHOSPHATASE 1"/>
    <property type="match status" value="1"/>
</dbReference>
<comment type="catalytic activity">
    <reaction evidence="10">
        <text>1D-myo-inositol 1,2,5,6-tetrakisphosphate + H2O = 1D-myo-inositol 1,2,6-trisphosphate + phosphate</text>
        <dbReference type="Rhea" id="RHEA:77119"/>
        <dbReference type="ChEBI" id="CHEBI:15377"/>
        <dbReference type="ChEBI" id="CHEBI:43474"/>
        <dbReference type="ChEBI" id="CHEBI:195535"/>
        <dbReference type="ChEBI" id="CHEBI:195537"/>
        <dbReference type="EC" id="3.1.3.62"/>
    </reaction>
    <physiologicalReaction direction="left-to-right" evidence="10">
        <dbReference type="Rhea" id="RHEA:77120"/>
    </physiologicalReaction>
</comment>
<keyword evidence="8" id="KW-0472">Membrane</keyword>
<dbReference type="GO" id="GO:0003993">
    <property type="term" value="F:acid phosphatase activity"/>
    <property type="evidence" value="ECO:0007669"/>
    <property type="project" value="TreeGrafter"/>
</dbReference>
<evidence type="ECO:0000256" key="13">
    <source>
        <dbReference type="ARBA" id="ARBA00043832"/>
    </source>
</evidence>
<dbReference type="Proteomes" id="UP000749646">
    <property type="component" value="Unassembled WGS sequence"/>
</dbReference>
<evidence type="ECO:0000256" key="6">
    <source>
        <dbReference type="ARBA" id="ARBA00022729"/>
    </source>
</evidence>
<proteinExistence type="inferred from homology"/>
<dbReference type="GO" id="GO:0034417">
    <property type="term" value="F:bisphosphoglycerate 3-phosphatase activity"/>
    <property type="evidence" value="ECO:0007669"/>
    <property type="project" value="UniProtKB-EC"/>
</dbReference>
<evidence type="ECO:0000256" key="4">
    <source>
        <dbReference type="ARBA" id="ARBA00013040"/>
    </source>
</evidence>
<keyword evidence="15" id="KW-1185">Reference proteome</keyword>
<sequence>MSNSASSSRHRPWHVLILAGALSVVFIATLGTSPVQGLSLQKRAPSSDSIGDIGWIRKRLGTQSPYPHEDRPDKPLDDVPEGYELVQLHIVSPRSERGTRYPDIESSTIIGELTDKLKNTTAPDFKWIRNWSSNTWYPLTKDKLLSSRGNEDLYAIGRRFATRYKEFLDKYPYDPTTYEFRSSSKARATQSAYSFSLGFLEGRSPNSDEP</sequence>
<comment type="catalytic activity">
    <reaction evidence="11">
        <text>1D-myo-inositol 1,2,4,5,6-pentakisphosphate + H2O = 1D-myo-inositol 1,2,5,6-tetrakisphosphate + phosphate</text>
        <dbReference type="Rhea" id="RHEA:77115"/>
        <dbReference type="ChEBI" id="CHEBI:15377"/>
        <dbReference type="ChEBI" id="CHEBI:43474"/>
        <dbReference type="ChEBI" id="CHEBI:57798"/>
        <dbReference type="ChEBI" id="CHEBI:195535"/>
        <dbReference type="EC" id="3.1.3.62"/>
    </reaction>
    <physiologicalReaction direction="left-to-right" evidence="11">
        <dbReference type="Rhea" id="RHEA:77116"/>
    </physiologicalReaction>
</comment>
<organism evidence="14 15">
    <name type="scientific">Modicella reniformis</name>
    <dbReference type="NCBI Taxonomy" id="1440133"/>
    <lineage>
        <taxon>Eukaryota</taxon>
        <taxon>Fungi</taxon>
        <taxon>Fungi incertae sedis</taxon>
        <taxon>Mucoromycota</taxon>
        <taxon>Mortierellomycotina</taxon>
        <taxon>Mortierellomycetes</taxon>
        <taxon>Mortierellales</taxon>
        <taxon>Mortierellaceae</taxon>
        <taxon>Modicella</taxon>
    </lineage>
</organism>
<evidence type="ECO:0000313" key="15">
    <source>
        <dbReference type="Proteomes" id="UP000749646"/>
    </source>
</evidence>
<gene>
    <name evidence="14" type="ORF">BGZ65_003381</name>
</gene>
<evidence type="ECO:0000256" key="10">
    <source>
        <dbReference type="ARBA" id="ARBA00043668"/>
    </source>
</evidence>
<comment type="catalytic activity">
    <reaction evidence="13">
        <text>(2R)-2,3-bisphosphoglycerate + H2O = (2R)-2-phosphoglycerate + phosphate</text>
        <dbReference type="Rhea" id="RHEA:27381"/>
        <dbReference type="ChEBI" id="CHEBI:15377"/>
        <dbReference type="ChEBI" id="CHEBI:43474"/>
        <dbReference type="ChEBI" id="CHEBI:58248"/>
        <dbReference type="ChEBI" id="CHEBI:58289"/>
        <dbReference type="EC" id="3.1.3.80"/>
    </reaction>
    <physiologicalReaction direction="left-to-right" evidence="13">
        <dbReference type="Rhea" id="RHEA:27382"/>
    </physiologicalReaction>
</comment>
<dbReference type="Gene3D" id="3.40.50.1240">
    <property type="entry name" value="Phosphoglycerate mutase-like"/>
    <property type="match status" value="1"/>
</dbReference>
<dbReference type="EC" id="3.1.3.80" evidence="3"/>
<feature type="non-terminal residue" evidence="14">
    <location>
        <position position="1"/>
    </location>
</feature>
<reference evidence="14" key="1">
    <citation type="journal article" date="2020" name="Fungal Divers.">
        <title>Resolving the Mortierellaceae phylogeny through synthesis of multi-gene phylogenetics and phylogenomics.</title>
        <authorList>
            <person name="Vandepol N."/>
            <person name="Liber J."/>
            <person name="Desiro A."/>
            <person name="Na H."/>
            <person name="Kennedy M."/>
            <person name="Barry K."/>
            <person name="Grigoriev I.V."/>
            <person name="Miller A.N."/>
            <person name="O'Donnell K."/>
            <person name="Stajich J.E."/>
            <person name="Bonito G."/>
        </authorList>
    </citation>
    <scope>NUCLEOTIDE SEQUENCE</scope>
    <source>
        <strain evidence="14">MES-2147</strain>
    </source>
</reference>
<comment type="subcellular location">
    <subcellularLocation>
        <location evidence="1">Membrane</location>
    </subcellularLocation>
</comment>
<keyword evidence="6" id="KW-0732">Signal</keyword>
<dbReference type="PANTHER" id="PTHR20963">
    <property type="entry name" value="MULTIPLE INOSITOL POLYPHOSPHATE PHOSPHATASE-RELATED"/>
    <property type="match status" value="1"/>
</dbReference>
<evidence type="ECO:0000256" key="12">
    <source>
        <dbReference type="ARBA" id="ARBA00043691"/>
    </source>
</evidence>
<evidence type="ECO:0000256" key="1">
    <source>
        <dbReference type="ARBA" id="ARBA00004370"/>
    </source>
</evidence>
<evidence type="ECO:0000256" key="7">
    <source>
        <dbReference type="ARBA" id="ARBA00022801"/>
    </source>
</evidence>
<dbReference type="Pfam" id="PF00328">
    <property type="entry name" value="His_Phos_2"/>
    <property type="match status" value="1"/>
</dbReference>
<dbReference type="InterPro" id="IPR000560">
    <property type="entry name" value="His_Pase_clade-2"/>
</dbReference>
<keyword evidence="7" id="KW-0378">Hydrolase</keyword>
<dbReference type="EMBL" id="JAAAHW010006757">
    <property type="protein sequence ID" value="KAF9955469.1"/>
    <property type="molecule type" value="Genomic_DNA"/>
</dbReference>
<dbReference type="GO" id="GO:0016020">
    <property type="term" value="C:membrane"/>
    <property type="evidence" value="ECO:0007669"/>
    <property type="project" value="UniProtKB-SubCell"/>
</dbReference>
<dbReference type="InterPro" id="IPR029033">
    <property type="entry name" value="His_PPase_superfam"/>
</dbReference>
<evidence type="ECO:0000256" key="3">
    <source>
        <dbReference type="ARBA" id="ARBA00012976"/>
    </source>
</evidence>